<keyword evidence="10" id="KW-1185">Reference proteome</keyword>
<evidence type="ECO:0000256" key="6">
    <source>
        <dbReference type="ARBA" id="ARBA00023235"/>
    </source>
</evidence>
<dbReference type="RefSeq" id="WP_145261416.1">
    <property type="nucleotide sequence ID" value="NZ_CP036316.1"/>
</dbReference>
<comment type="catalytic activity">
    <reaction evidence="7 8">
        <text>alpha-D-glucose 6-phosphate = beta-D-fructose 6-phosphate</text>
        <dbReference type="Rhea" id="RHEA:11816"/>
        <dbReference type="ChEBI" id="CHEBI:57634"/>
        <dbReference type="ChEBI" id="CHEBI:58225"/>
        <dbReference type="EC" id="5.3.1.9"/>
    </reaction>
</comment>
<dbReference type="GO" id="GO:0097367">
    <property type="term" value="F:carbohydrate derivative binding"/>
    <property type="evidence" value="ECO:0007669"/>
    <property type="project" value="InterPro"/>
</dbReference>
<dbReference type="OrthoDB" id="140919at2"/>
<dbReference type="PRINTS" id="PR00662">
    <property type="entry name" value="G6PISOMERASE"/>
</dbReference>
<proteinExistence type="inferred from homology"/>
<evidence type="ECO:0000256" key="1">
    <source>
        <dbReference type="ARBA" id="ARBA00004926"/>
    </source>
</evidence>
<keyword evidence="5 8" id="KW-0324">Glycolysis</keyword>
<sequence>MPLTYNPAAALPYLADNALSDLEPALLAARDEVIADVDLMAPGSDIPEEKQPLDAGFLEFPALQLQALKDDPTGSLLGRIKTTAKEFAESVDACVLLGIGGSYMGLRALYEGLCSPLHNELPSSARDGIPRLYYEGNNVDNDVMRSILEYLSAGDAANADDRWGIVVVSKSGGTLETAVSFRLFREALEKFYGPDSEEAKKLVIPVTGGEGSKLRALSLAKSYPEMFPVPDGIGGRFSVLTAVGLVPAAVLGMDIEAMLQGAADITEKFKSAPLGENPVLDYTAICHLFERDHGMDIRLLSTWGKRLEAVGLWYDQLLAESLGKHEKGALPLTIVNTRDLHSRGQQHQEGKRDKLITNVFISEPTSEPLVVPELPSDEEQLNKYAGKTVPQILDAAYKGTNKAYADDDRPTTEIIMPKLDAYHLGEILQMLMIATVVEGRLIGINPYGQPGVEAYKQNMNAILSGK</sequence>
<dbReference type="CDD" id="cd05015">
    <property type="entry name" value="SIS_PGI_1"/>
    <property type="match status" value="1"/>
</dbReference>
<dbReference type="PANTHER" id="PTHR11469:SF1">
    <property type="entry name" value="GLUCOSE-6-PHOSPHATE ISOMERASE"/>
    <property type="match status" value="1"/>
</dbReference>
<evidence type="ECO:0000256" key="7">
    <source>
        <dbReference type="ARBA" id="ARBA00029321"/>
    </source>
</evidence>
<name>A0A517T7I4_9PLAN</name>
<dbReference type="GO" id="GO:0005829">
    <property type="term" value="C:cytosol"/>
    <property type="evidence" value="ECO:0007669"/>
    <property type="project" value="TreeGrafter"/>
</dbReference>
<dbReference type="Gene3D" id="3.40.50.10490">
    <property type="entry name" value="Glucose-6-phosphate isomerase like protein, domain 1"/>
    <property type="match status" value="2"/>
</dbReference>
<accession>A0A517T7I4</accession>
<evidence type="ECO:0000313" key="10">
    <source>
        <dbReference type="Proteomes" id="UP000319976"/>
    </source>
</evidence>
<gene>
    <name evidence="9" type="primary">pgi</name>
    <name evidence="9" type="ORF">V22_15680</name>
</gene>
<dbReference type="GO" id="GO:0051156">
    <property type="term" value="P:glucose 6-phosphate metabolic process"/>
    <property type="evidence" value="ECO:0007669"/>
    <property type="project" value="TreeGrafter"/>
</dbReference>
<keyword evidence="6 8" id="KW-0413">Isomerase</keyword>
<dbReference type="InterPro" id="IPR018189">
    <property type="entry name" value="Phosphoglucose_isomerase_CS"/>
</dbReference>
<dbReference type="Pfam" id="PF00342">
    <property type="entry name" value="PGI"/>
    <property type="match status" value="2"/>
</dbReference>
<keyword evidence="4 8" id="KW-0312">Gluconeogenesis</keyword>
<dbReference type="KEGG" id="chya:V22_15680"/>
<dbReference type="GO" id="GO:0006094">
    <property type="term" value="P:gluconeogenesis"/>
    <property type="evidence" value="ECO:0007669"/>
    <property type="project" value="UniProtKB-KW"/>
</dbReference>
<dbReference type="InterPro" id="IPR046348">
    <property type="entry name" value="SIS_dom_sf"/>
</dbReference>
<evidence type="ECO:0000313" key="9">
    <source>
        <dbReference type="EMBL" id="QDT64335.1"/>
    </source>
</evidence>
<dbReference type="InterPro" id="IPR001672">
    <property type="entry name" value="G6P_Isomerase"/>
</dbReference>
<comment type="pathway">
    <text evidence="1 8">Carbohydrate degradation; glycolysis; D-glyceraldehyde 3-phosphate and glycerone phosphate from D-glucose: step 2/4.</text>
</comment>
<dbReference type="SUPFAM" id="SSF53697">
    <property type="entry name" value="SIS domain"/>
    <property type="match status" value="1"/>
</dbReference>
<evidence type="ECO:0000256" key="2">
    <source>
        <dbReference type="ARBA" id="ARBA00006604"/>
    </source>
</evidence>
<dbReference type="CDD" id="cd05016">
    <property type="entry name" value="SIS_PGI_2"/>
    <property type="match status" value="1"/>
</dbReference>
<evidence type="ECO:0000256" key="8">
    <source>
        <dbReference type="RuleBase" id="RU000612"/>
    </source>
</evidence>
<dbReference type="InterPro" id="IPR035482">
    <property type="entry name" value="SIS_PGI_2"/>
</dbReference>
<dbReference type="Proteomes" id="UP000319976">
    <property type="component" value="Chromosome"/>
</dbReference>
<dbReference type="InterPro" id="IPR035476">
    <property type="entry name" value="SIS_PGI_1"/>
</dbReference>
<protein>
    <recommendedName>
        <fullName evidence="3 8">Glucose-6-phosphate isomerase</fullName>
        <ecNumber evidence="3 8">5.3.1.9</ecNumber>
    </recommendedName>
</protein>
<dbReference type="GO" id="GO:0004347">
    <property type="term" value="F:glucose-6-phosphate isomerase activity"/>
    <property type="evidence" value="ECO:0007669"/>
    <property type="project" value="UniProtKB-EC"/>
</dbReference>
<dbReference type="AlphaFoldDB" id="A0A517T7I4"/>
<organism evidence="9 10">
    <name type="scientific">Calycomorphotria hydatis</name>
    <dbReference type="NCBI Taxonomy" id="2528027"/>
    <lineage>
        <taxon>Bacteria</taxon>
        <taxon>Pseudomonadati</taxon>
        <taxon>Planctomycetota</taxon>
        <taxon>Planctomycetia</taxon>
        <taxon>Planctomycetales</taxon>
        <taxon>Planctomycetaceae</taxon>
        <taxon>Calycomorphotria</taxon>
    </lineage>
</organism>
<dbReference type="EMBL" id="CP036316">
    <property type="protein sequence ID" value="QDT64335.1"/>
    <property type="molecule type" value="Genomic_DNA"/>
</dbReference>
<dbReference type="PANTHER" id="PTHR11469">
    <property type="entry name" value="GLUCOSE-6-PHOSPHATE ISOMERASE"/>
    <property type="match status" value="1"/>
</dbReference>
<dbReference type="GO" id="GO:0006096">
    <property type="term" value="P:glycolytic process"/>
    <property type="evidence" value="ECO:0007669"/>
    <property type="project" value="UniProtKB-UniPathway"/>
</dbReference>
<evidence type="ECO:0000256" key="3">
    <source>
        <dbReference type="ARBA" id="ARBA00011952"/>
    </source>
</evidence>
<dbReference type="PROSITE" id="PS00765">
    <property type="entry name" value="P_GLUCOSE_ISOMERASE_1"/>
    <property type="match status" value="1"/>
</dbReference>
<dbReference type="PROSITE" id="PS51463">
    <property type="entry name" value="P_GLUCOSE_ISOMERASE_3"/>
    <property type="match status" value="1"/>
</dbReference>
<reference evidence="9 10" key="1">
    <citation type="submission" date="2019-02" db="EMBL/GenBank/DDBJ databases">
        <title>Deep-cultivation of Planctomycetes and their phenomic and genomic characterization uncovers novel biology.</title>
        <authorList>
            <person name="Wiegand S."/>
            <person name="Jogler M."/>
            <person name="Boedeker C."/>
            <person name="Pinto D."/>
            <person name="Vollmers J."/>
            <person name="Rivas-Marin E."/>
            <person name="Kohn T."/>
            <person name="Peeters S.H."/>
            <person name="Heuer A."/>
            <person name="Rast P."/>
            <person name="Oberbeckmann S."/>
            <person name="Bunk B."/>
            <person name="Jeske O."/>
            <person name="Meyerdierks A."/>
            <person name="Storesund J.E."/>
            <person name="Kallscheuer N."/>
            <person name="Luecker S."/>
            <person name="Lage O.M."/>
            <person name="Pohl T."/>
            <person name="Merkel B.J."/>
            <person name="Hornburger P."/>
            <person name="Mueller R.-W."/>
            <person name="Bruemmer F."/>
            <person name="Labrenz M."/>
            <person name="Spormann A.M."/>
            <person name="Op den Camp H."/>
            <person name="Overmann J."/>
            <person name="Amann R."/>
            <person name="Jetten M.S.M."/>
            <person name="Mascher T."/>
            <person name="Medema M.H."/>
            <person name="Devos D.P."/>
            <person name="Kaster A.-K."/>
            <person name="Ovreas L."/>
            <person name="Rohde M."/>
            <person name="Galperin M.Y."/>
            <person name="Jogler C."/>
        </authorList>
    </citation>
    <scope>NUCLEOTIDE SEQUENCE [LARGE SCALE GENOMIC DNA]</scope>
    <source>
        <strain evidence="9 10">V22</strain>
    </source>
</reference>
<dbReference type="GO" id="GO:0048029">
    <property type="term" value="F:monosaccharide binding"/>
    <property type="evidence" value="ECO:0007669"/>
    <property type="project" value="TreeGrafter"/>
</dbReference>
<evidence type="ECO:0000256" key="4">
    <source>
        <dbReference type="ARBA" id="ARBA00022432"/>
    </source>
</evidence>
<comment type="similarity">
    <text evidence="2 8">Belongs to the GPI family.</text>
</comment>
<dbReference type="UniPathway" id="UPA00109">
    <property type="reaction ID" value="UER00181"/>
</dbReference>
<evidence type="ECO:0000256" key="5">
    <source>
        <dbReference type="ARBA" id="ARBA00023152"/>
    </source>
</evidence>
<dbReference type="EC" id="5.3.1.9" evidence="3 8"/>